<feature type="domain" description="Protein kinase" evidence="6">
    <location>
        <begin position="1"/>
        <end position="113"/>
    </location>
</feature>
<evidence type="ECO:0000256" key="4">
    <source>
        <dbReference type="ARBA" id="ARBA00022777"/>
    </source>
</evidence>
<keyword evidence="2" id="KW-0808">Transferase</keyword>
<accession>A0A7S1B466</accession>
<dbReference type="GO" id="GO:0006955">
    <property type="term" value="P:immune response"/>
    <property type="evidence" value="ECO:0007669"/>
    <property type="project" value="TreeGrafter"/>
</dbReference>
<name>A0A7S1B466_9STRA</name>
<keyword evidence="1" id="KW-0723">Serine/threonine-protein kinase</keyword>
<sequence>MMIDDVYNLTGNTGSRRYMAPEVAQFKFYNEKCDVYSFGILFWQICALKTPFQEYDYSRHEREVIYGCARPAVKSTWPKSCGKTMESCWDASIQKRPDFCIILKILQEECKVLENMNTDI</sequence>
<keyword evidence="5" id="KW-0067">ATP-binding</keyword>
<dbReference type="InterPro" id="IPR000719">
    <property type="entry name" value="Prot_kinase_dom"/>
</dbReference>
<dbReference type="Pfam" id="PF07714">
    <property type="entry name" value="PK_Tyr_Ser-Thr"/>
    <property type="match status" value="1"/>
</dbReference>
<dbReference type="EMBL" id="HBFR01002548">
    <property type="protein sequence ID" value="CAD8874498.1"/>
    <property type="molecule type" value="Transcribed_RNA"/>
</dbReference>
<evidence type="ECO:0000256" key="1">
    <source>
        <dbReference type="ARBA" id="ARBA00022527"/>
    </source>
</evidence>
<evidence type="ECO:0000256" key="3">
    <source>
        <dbReference type="ARBA" id="ARBA00022741"/>
    </source>
</evidence>
<dbReference type="PANTHER" id="PTHR46716:SF1">
    <property type="entry name" value="MITOGEN-ACTIVATED PROTEIN KINASE KINASE KINASE 7"/>
    <property type="match status" value="1"/>
</dbReference>
<evidence type="ECO:0000256" key="5">
    <source>
        <dbReference type="ARBA" id="ARBA00022840"/>
    </source>
</evidence>
<proteinExistence type="predicted"/>
<dbReference type="SUPFAM" id="SSF56112">
    <property type="entry name" value="Protein kinase-like (PK-like)"/>
    <property type="match status" value="1"/>
</dbReference>
<organism evidence="7">
    <name type="scientific">Corethron hystrix</name>
    <dbReference type="NCBI Taxonomy" id="216773"/>
    <lineage>
        <taxon>Eukaryota</taxon>
        <taxon>Sar</taxon>
        <taxon>Stramenopiles</taxon>
        <taxon>Ochrophyta</taxon>
        <taxon>Bacillariophyta</taxon>
        <taxon>Coscinodiscophyceae</taxon>
        <taxon>Corethrophycidae</taxon>
        <taxon>Corethrales</taxon>
        <taxon>Corethraceae</taxon>
        <taxon>Corethron</taxon>
    </lineage>
</organism>
<reference evidence="7" key="1">
    <citation type="submission" date="2021-01" db="EMBL/GenBank/DDBJ databases">
        <authorList>
            <person name="Corre E."/>
            <person name="Pelletier E."/>
            <person name="Niang G."/>
            <person name="Scheremetjew M."/>
            <person name="Finn R."/>
            <person name="Kale V."/>
            <person name="Holt S."/>
            <person name="Cochrane G."/>
            <person name="Meng A."/>
            <person name="Brown T."/>
            <person name="Cohen L."/>
        </authorList>
    </citation>
    <scope>NUCLEOTIDE SEQUENCE</scope>
    <source>
        <strain evidence="7">308</strain>
    </source>
</reference>
<dbReference type="Gene3D" id="1.10.510.10">
    <property type="entry name" value="Transferase(Phosphotransferase) domain 1"/>
    <property type="match status" value="1"/>
</dbReference>
<evidence type="ECO:0000313" key="7">
    <source>
        <dbReference type="EMBL" id="CAD8874498.1"/>
    </source>
</evidence>
<evidence type="ECO:0000256" key="2">
    <source>
        <dbReference type="ARBA" id="ARBA00022679"/>
    </source>
</evidence>
<dbReference type="GO" id="GO:0005524">
    <property type="term" value="F:ATP binding"/>
    <property type="evidence" value="ECO:0007669"/>
    <property type="project" value="UniProtKB-KW"/>
</dbReference>
<gene>
    <name evidence="7" type="ORF">CHYS00102_LOCUS1673</name>
</gene>
<evidence type="ECO:0000259" key="6">
    <source>
        <dbReference type="PROSITE" id="PS50011"/>
    </source>
</evidence>
<dbReference type="InterPro" id="IPR011009">
    <property type="entry name" value="Kinase-like_dom_sf"/>
</dbReference>
<dbReference type="AlphaFoldDB" id="A0A7S1B466"/>
<dbReference type="InterPro" id="IPR001245">
    <property type="entry name" value="Ser-Thr/Tyr_kinase_cat_dom"/>
</dbReference>
<dbReference type="GO" id="GO:0007254">
    <property type="term" value="P:JNK cascade"/>
    <property type="evidence" value="ECO:0007669"/>
    <property type="project" value="TreeGrafter"/>
</dbReference>
<protein>
    <recommendedName>
        <fullName evidence="6">Protein kinase domain-containing protein</fullName>
    </recommendedName>
</protein>
<dbReference type="PROSITE" id="PS50011">
    <property type="entry name" value="PROTEIN_KINASE_DOM"/>
    <property type="match status" value="1"/>
</dbReference>
<keyword evidence="4" id="KW-0418">Kinase</keyword>
<keyword evidence="3" id="KW-0547">Nucleotide-binding</keyword>
<dbReference type="PANTHER" id="PTHR46716">
    <property type="entry name" value="MITOGEN-ACTIVATED PROTEIN KINASE KINASE KINASE 7"/>
    <property type="match status" value="1"/>
</dbReference>
<dbReference type="GO" id="GO:0004709">
    <property type="term" value="F:MAP kinase kinase kinase activity"/>
    <property type="evidence" value="ECO:0007669"/>
    <property type="project" value="TreeGrafter"/>
</dbReference>